<sequence length="66" mass="7307">MRKSTSAPGLCDDVCPRFHSPGSVKYYNWSLTRRRDGQSAYGHFVCDRCRTPDIDGGSPSGPGDWV</sequence>
<dbReference type="EMBL" id="JAWDGP010003139">
    <property type="protein sequence ID" value="KAK3777086.1"/>
    <property type="molecule type" value="Genomic_DNA"/>
</dbReference>
<proteinExistence type="predicted"/>
<dbReference type="AlphaFoldDB" id="A0AAE0ZY52"/>
<accession>A0AAE0ZY52</accession>
<organism evidence="1 2">
    <name type="scientific">Elysia crispata</name>
    <name type="common">lettuce slug</name>
    <dbReference type="NCBI Taxonomy" id="231223"/>
    <lineage>
        <taxon>Eukaryota</taxon>
        <taxon>Metazoa</taxon>
        <taxon>Spiralia</taxon>
        <taxon>Lophotrochozoa</taxon>
        <taxon>Mollusca</taxon>
        <taxon>Gastropoda</taxon>
        <taxon>Heterobranchia</taxon>
        <taxon>Euthyneura</taxon>
        <taxon>Panpulmonata</taxon>
        <taxon>Sacoglossa</taxon>
        <taxon>Placobranchoidea</taxon>
        <taxon>Plakobranchidae</taxon>
        <taxon>Elysia</taxon>
    </lineage>
</organism>
<evidence type="ECO:0000313" key="1">
    <source>
        <dbReference type="EMBL" id="KAK3777086.1"/>
    </source>
</evidence>
<gene>
    <name evidence="1" type="ORF">RRG08_008932</name>
</gene>
<evidence type="ECO:0000313" key="2">
    <source>
        <dbReference type="Proteomes" id="UP001283361"/>
    </source>
</evidence>
<comment type="caution">
    <text evidence="1">The sequence shown here is derived from an EMBL/GenBank/DDBJ whole genome shotgun (WGS) entry which is preliminary data.</text>
</comment>
<name>A0AAE0ZY52_9GAST</name>
<reference evidence="1" key="1">
    <citation type="journal article" date="2023" name="G3 (Bethesda)">
        <title>A reference genome for the long-term kleptoplast-retaining sea slug Elysia crispata morphotype clarki.</title>
        <authorList>
            <person name="Eastman K.E."/>
            <person name="Pendleton A.L."/>
            <person name="Shaikh M.A."/>
            <person name="Suttiyut T."/>
            <person name="Ogas R."/>
            <person name="Tomko P."/>
            <person name="Gavelis G."/>
            <person name="Widhalm J.R."/>
            <person name="Wisecaver J.H."/>
        </authorList>
    </citation>
    <scope>NUCLEOTIDE SEQUENCE</scope>
    <source>
        <strain evidence="1">ECLA1</strain>
    </source>
</reference>
<dbReference type="Proteomes" id="UP001283361">
    <property type="component" value="Unassembled WGS sequence"/>
</dbReference>
<keyword evidence="2" id="KW-1185">Reference proteome</keyword>
<protein>
    <submittedName>
        <fullName evidence="1">Uncharacterized protein</fullName>
    </submittedName>
</protein>